<dbReference type="Pfam" id="PF01706">
    <property type="entry name" value="FliG_C"/>
    <property type="match status" value="1"/>
</dbReference>
<dbReference type="PANTHER" id="PTHR30534:SF0">
    <property type="entry name" value="FLAGELLAR MOTOR SWITCH PROTEIN FLIG"/>
    <property type="match status" value="1"/>
</dbReference>
<proteinExistence type="predicted"/>
<dbReference type="Pfam" id="PF14841">
    <property type="entry name" value="FliG_M"/>
    <property type="match status" value="1"/>
</dbReference>
<evidence type="ECO:0008006" key="6">
    <source>
        <dbReference type="Google" id="ProtNLM"/>
    </source>
</evidence>
<accession>A0A7V9AA86</accession>
<feature type="domain" description="Flagellar motor switch protein FliG C-terminal" evidence="2">
    <location>
        <begin position="215"/>
        <end position="321"/>
    </location>
</feature>
<dbReference type="EMBL" id="JACEFB010000001">
    <property type="protein sequence ID" value="MBA2224841.1"/>
    <property type="molecule type" value="Genomic_DNA"/>
</dbReference>
<keyword evidence="5" id="KW-1185">Reference proteome</keyword>
<dbReference type="SUPFAM" id="SSF48029">
    <property type="entry name" value="FliG"/>
    <property type="match status" value="1"/>
</dbReference>
<protein>
    <recommendedName>
        <fullName evidence="6">Flagellar motor switch protein FliG</fullName>
    </recommendedName>
</protein>
<dbReference type="GO" id="GO:0003774">
    <property type="term" value="F:cytoskeletal motor activity"/>
    <property type="evidence" value="ECO:0007669"/>
    <property type="project" value="InterPro"/>
</dbReference>
<evidence type="ECO:0000259" key="2">
    <source>
        <dbReference type="Pfam" id="PF01706"/>
    </source>
</evidence>
<sequence>MAEAVGEQTAVLLLRLLPQEAVDAVLQRLSPQEAARLRDRLQSSLAETSPQELDDALAQFFDLMRIAERYPALSPSPAPSSSAGLSASSSSSAETPASNDPVQQLRALPPAQLARAIQNESVAAIAILLSTLEPAQAGQVLARLPEALRPEVAVRLTKVGVPNPAMLRRLARVVVDKCRQMADMPAPPSTEEMIAQLADMIRALPRAERMPVVRKMETLDPDLAAKVLERLTRIEDLIKIPDRQLQTLLARLDMKTLATALKNAPEAVQNKIAANLSSRARQVLQEEMEFLGDVPSSRIKEAQAKILAVVVKAEEAGEIVMEE</sequence>
<evidence type="ECO:0000313" key="4">
    <source>
        <dbReference type="EMBL" id="MBA2224841.1"/>
    </source>
</evidence>
<feature type="domain" description="Flagellar motor switch protein FliG middle" evidence="3">
    <location>
        <begin position="110"/>
        <end position="181"/>
    </location>
</feature>
<dbReference type="InterPro" id="IPR000090">
    <property type="entry name" value="Flg_Motor_Flig"/>
</dbReference>
<evidence type="ECO:0000313" key="5">
    <source>
        <dbReference type="Proteomes" id="UP000542342"/>
    </source>
</evidence>
<name>A0A7V9AA86_9BACT</name>
<comment type="caution">
    <text evidence="4">The sequence shown here is derived from an EMBL/GenBank/DDBJ whole genome shotgun (WGS) entry which is preliminary data.</text>
</comment>
<dbReference type="AlphaFoldDB" id="A0A7V9AA86"/>
<dbReference type="GO" id="GO:0009288">
    <property type="term" value="C:bacterial-type flagellum"/>
    <property type="evidence" value="ECO:0007669"/>
    <property type="project" value="InterPro"/>
</dbReference>
<reference evidence="4 5" key="1">
    <citation type="submission" date="2020-07" db="EMBL/GenBank/DDBJ databases">
        <title>Thermogemmata thermophila gen. nov., sp. nov., a novel moderate thermophilic planctomycete from a Kamchatka hot spring.</title>
        <authorList>
            <person name="Elcheninov A.G."/>
            <person name="Podosokorskaya O.A."/>
            <person name="Kovaleva O.L."/>
            <person name="Novikov A."/>
            <person name="Bonch-Osmolovskaya E.A."/>
            <person name="Toshchakov S.V."/>
            <person name="Kublanov I.V."/>
        </authorList>
    </citation>
    <scope>NUCLEOTIDE SEQUENCE [LARGE SCALE GENOMIC DNA]</scope>
    <source>
        <strain evidence="4 5">2918</strain>
    </source>
</reference>
<dbReference type="InterPro" id="IPR011002">
    <property type="entry name" value="FliG_a-hlx"/>
</dbReference>
<feature type="region of interest" description="Disordered" evidence="1">
    <location>
        <begin position="73"/>
        <end position="102"/>
    </location>
</feature>
<dbReference type="Gene3D" id="1.10.220.30">
    <property type="match status" value="3"/>
</dbReference>
<dbReference type="GO" id="GO:0071973">
    <property type="term" value="P:bacterial-type flagellum-dependent cell motility"/>
    <property type="evidence" value="ECO:0007669"/>
    <property type="project" value="InterPro"/>
</dbReference>
<dbReference type="PANTHER" id="PTHR30534">
    <property type="entry name" value="FLAGELLAR MOTOR SWITCH PROTEIN FLIG"/>
    <property type="match status" value="1"/>
</dbReference>
<evidence type="ECO:0000256" key="1">
    <source>
        <dbReference type="SAM" id="MobiDB-lite"/>
    </source>
</evidence>
<organism evidence="4 5">
    <name type="scientific">Thermogemmata fonticola</name>
    <dbReference type="NCBI Taxonomy" id="2755323"/>
    <lineage>
        <taxon>Bacteria</taxon>
        <taxon>Pseudomonadati</taxon>
        <taxon>Planctomycetota</taxon>
        <taxon>Planctomycetia</taxon>
        <taxon>Gemmatales</taxon>
        <taxon>Gemmataceae</taxon>
        <taxon>Thermogemmata</taxon>
    </lineage>
</organism>
<gene>
    <name evidence="4" type="ORF">H0921_01545</name>
</gene>
<dbReference type="PRINTS" id="PR00954">
    <property type="entry name" value="FLGMOTORFLIG"/>
</dbReference>
<dbReference type="Proteomes" id="UP000542342">
    <property type="component" value="Unassembled WGS sequence"/>
</dbReference>
<dbReference type="InterPro" id="IPR023087">
    <property type="entry name" value="Flg_Motor_Flig_C"/>
</dbReference>
<dbReference type="InterPro" id="IPR032779">
    <property type="entry name" value="FliG_M"/>
</dbReference>
<dbReference type="GO" id="GO:0006935">
    <property type="term" value="P:chemotaxis"/>
    <property type="evidence" value="ECO:0007669"/>
    <property type="project" value="InterPro"/>
</dbReference>
<evidence type="ECO:0000259" key="3">
    <source>
        <dbReference type="Pfam" id="PF14841"/>
    </source>
</evidence>
<dbReference type="RefSeq" id="WP_194536255.1">
    <property type="nucleotide sequence ID" value="NZ_JACEFB010000001.1"/>
</dbReference>